<evidence type="ECO:0000313" key="9">
    <source>
        <dbReference type="Proteomes" id="UP000019102"/>
    </source>
</evidence>
<dbReference type="Pfam" id="PF13145">
    <property type="entry name" value="Rotamase_2"/>
    <property type="match status" value="1"/>
</dbReference>
<dbReference type="PANTHER" id="PTHR47245:SF1">
    <property type="entry name" value="FOLDASE PROTEIN PRSA"/>
    <property type="match status" value="1"/>
</dbReference>
<feature type="domain" description="PpiC" evidence="7">
    <location>
        <begin position="58"/>
        <end position="150"/>
    </location>
</feature>
<evidence type="ECO:0000256" key="4">
    <source>
        <dbReference type="ARBA" id="ARBA00023110"/>
    </source>
</evidence>
<dbReference type="InterPro" id="IPR046357">
    <property type="entry name" value="PPIase_dom_sf"/>
</dbReference>
<keyword evidence="5 6" id="KW-0413">Isomerase</keyword>
<proteinExistence type="predicted"/>
<evidence type="ECO:0000256" key="1">
    <source>
        <dbReference type="ARBA" id="ARBA00000971"/>
    </source>
</evidence>
<evidence type="ECO:0000256" key="3">
    <source>
        <dbReference type="ARBA" id="ARBA00022729"/>
    </source>
</evidence>
<evidence type="ECO:0000256" key="2">
    <source>
        <dbReference type="ARBA" id="ARBA00013194"/>
    </source>
</evidence>
<dbReference type="InterPro" id="IPR050245">
    <property type="entry name" value="PrsA_foldase"/>
</dbReference>
<sequence length="196" mass="22783">MVMQGLLSKEKREQKITEWTEQIKYRYFLQYLLTKDISVSASEIQEYYNNYQNQYQFDDTVQLSHILVSGQEEAEYAIAKLEEESFSKVAKEFSIDAETADQGGGYLGYYSETSSFIPEVYYETASSMEEGTYSSPIQVGNEYAIIFHHQHLPAINLNYDEAFQEVKQDIALPETTEEVDGSQLWNQLEVDFLYKE</sequence>
<evidence type="ECO:0000256" key="6">
    <source>
        <dbReference type="PROSITE-ProRule" id="PRU00278"/>
    </source>
</evidence>
<dbReference type="STRING" id="1298598.JCM21714_3358"/>
<dbReference type="Gene3D" id="3.10.50.40">
    <property type="match status" value="1"/>
</dbReference>
<dbReference type="GO" id="GO:0003755">
    <property type="term" value="F:peptidyl-prolyl cis-trans isomerase activity"/>
    <property type="evidence" value="ECO:0007669"/>
    <property type="project" value="UniProtKB-KW"/>
</dbReference>
<gene>
    <name evidence="8" type="ORF">JCM21714_3358</name>
</gene>
<dbReference type="AlphaFoldDB" id="W4VLF8"/>
<evidence type="ECO:0000259" key="7">
    <source>
        <dbReference type="PROSITE" id="PS50198"/>
    </source>
</evidence>
<name>W4VLF8_9BACI</name>
<keyword evidence="9" id="KW-1185">Reference proteome</keyword>
<dbReference type="PANTHER" id="PTHR47245">
    <property type="entry name" value="PEPTIDYLPROLYL ISOMERASE"/>
    <property type="match status" value="1"/>
</dbReference>
<dbReference type="SUPFAM" id="SSF54534">
    <property type="entry name" value="FKBP-like"/>
    <property type="match status" value="1"/>
</dbReference>
<keyword evidence="3" id="KW-0732">Signal</keyword>
<comment type="caution">
    <text evidence="8">The sequence shown here is derived from an EMBL/GenBank/DDBJ whole genome shotgun (WGS) entry which is preliminary data.</text>
</comment>
<dbReference type="eggNOG" id="COG0760">
    <property type="taxonomic scope" value="Bacteria"/>
</dbReference>
<dbReference type="PROSITE" id="PS01096">
    <property type="entry name" value="PPIC_PPIASE_1"/>
    <property type="match status" value="1"/>
</dbReference>
<protein>
    <recommendedName>
        <fullName evidence="2">peptidylprolyl isomerase</fullName>
        <ecNumber evidence="2">5.2.1.8</ecNumber>
    </recommendedName>
</protein>
<dbReference type="PROSITE" id="PS50198">
    <property type="entry name" value="PPIC_PPIASE_2"/>
    <property type="match status" value="1"/>
</dbReference>
<reference evidence="8 9" key="1">
    <citation type="journal article" date="2014" name="Genome Announc.">
        <title>Draft Genome Sequence of the Boron-Tolerant and Moderately Halotolerant Bacterium Gracilibacillus boraciitolerans JCM 21714T.</title>
        <authorList>
            <person name="Ahmed I."/>
            <person name="Oshima K."/>
            <person name="Suda W."/>
            <person name="Kitamura K."/>
            <person name="Iida T."/>
            <person name="Ohmori Y."/>
            <person name="Fujiwara T."/>
            <person name="Hattori M."/>
            <person name="Ohkuma M."/>
        </authorList>
    </citation>
    <scope>NUCLEOTIDE SEQUENCE [LARGE SCALE GENOMIC DNA]</scope>
    <source>
        <strain evidence="8 9">JCM 21714</strain>
    </source>
</reference>
<dbReference type="Proteomes" id="UP000019102">
    <property type="component" value="Unassembled WGS sequence"/>
</dbReference>
<keyword evidence="4 6" id="KW-0697">Rotamase</keyword>
<dbReference type="InterPro" id="IPR000297">
    <property type="entry name" value="PPIase_PpiC"/>
</dbReference>
<dbReference type="InterPro" id="IPR023058">
    <property type="entry name" value="PPIase_PpiC_CS"/>
</dbReference>
<evidence type="ECO:0000256" key="5">
    <source>
        <dbReference type="ARBA" id="ARBA00023235"/>
    </source>
</evidence>
<comment type="catalytic activity">
    <reaction evidence="1">
        <text>[protein]-peptidylproline (omega=180) = [protein]-peptidylproline (omega=0)</text>
        <dbReference type="Rhea" id="RHEA:16237"/>
        <dbReference type="Rhea" id="RHEA-COMP:10747"/>
        <dbReference type="Rhea" id="RHEA-COMP:10748"/>
        <dbReference type="ChEBI" id="CHEBI:83833"/>
        <dbReference type="ChEBI" id="CHEBI:83834"/>
        <dbReference type="EC" id="5.2.1.8"/>
    </reaction>
</comment>
<accession>W4VLF8</accession>
<organism evidence="8 9">
    <name type="scientific">Gracilibacillus boraciitolerans JCM 21714</name>
    <dbReference type="NCBI Taxonomy" id="1298598"/>
    <lineage>
        <taxon>Bacteria</taxon>
        <taxon>Bacillati</taxon>
        <taxon>Bacillota</taxon>
        <taxon>Bacilli</taxon>
        <taxon>Bacillales</taxon>
        <taxon>Bacillaceae</taxon>
        <taxon>Gracilibacillus</taxon>
    </lineage>
</organism>
<dbReference type="EMBL" id="BAVS01000020">
    <property type="protein sequence ID" value="GAE94220.1"/>
    <property type="molecule type" value="Genomic_DNA"/>
</dbReference>
<evidence type="ECO:0000313" key="8">
    <source>
        <dbReference type="EMBL" id="GAE94220.1"/>
    </source>
</evidence>
<dbReference type="EC" id="5.2.1.8" evidence="2"/>